<reference evidence="4 5" key="1">
    <citation type="submission" date="2023-11" db="EMBL/GenBank/DDBJ databases">
        <title>Arctic aerobic anoxygenic photoheterotroph Sediminicoccus rosea KRV36 adapts its photosynthesis to long days of polar summer.</title>
        <authorList>
            <person name="Tomasch J."/>
            <person name="Kopejtka K."/>
            <person name="Bily T."/>
            <person name="Gardiner A.T."/>
            <person name="Gardian Z."/>
            <person name="Shivaramu S."/>
            <person name="Koblizek M."/>
            <person name="Engelhardt F."/>
            <person name="Kaftan D."/>
        </authorList>
    </citation>
    <scope>NUCLEOTIDE SEQUENCE [LARGE SCALE GENOMIC DNA]</scope>
    <source>
        <strain evidence="4 5">R-30</strain>
    </source>
</reference>
<feature type="domain" description="MmgE/PrpD N-terminal" evidence="2">
    <location>
        <begin position="9"/>
        <end position="245"/>
    </location>
</feature>
<dbReference type="Proteomes" id="UP001305521">
    <property type="component" value="Chromosome"/>
</dbReference>
<dbReference type="PANTHER" id="PTHR16943:SF8">
    <property type="entry name" value="2-METHYLCITRATE DEHYDRATASE"/>
    <property type="match status" value="1"/>
</dbReference>
<dbReference type="Pfam" id="PF19305">
    <property type="entry name" value="MmgE_PrpD_C"/>
    <property type="match status" value="1"/>
</dbReference>
<dbReference type="RefSeq" id="WP_318651452.1">
    <property type="nucleotide sequence ID" value="NZ_CP137852.1"/>
</dbReference>
<organism evidence="4 5">
    <name type="scientific">Sediminicoccus rosea</name>
    <dbReference type="NCBI Taxonomy" id="1225128"/>
    <lineage>
        <taxon>Bacteria</taxon>
        <taxon>Pseudomonadati</taxon>
        <taxon>Pseudomonadota</taxon>
        <taxon>Alphaproteobacteria</taxon>
        <taxon>Acetobacterales</taxon>
        <taxon>Roseomonadaceae</taxon>
        <taxon>Sediminicoccus</taxon>
    </lineage>
</organism>
<gene>
    <name evidence="4" type="ORF">R9Z33_11620</name>
</gene>
<sequence>MSQPPVAVALGRFVAEAAWDRIPSEIRREAPRALLNHVSCALGVAQSPVVRGALAALRPFSGPATATVFGQGVKLDPMSAAFVNCIAGNLLDYDDTHLATVIHPAAPVAPVALALAEQRGLSGRAVLEALLLGMEVECRIGLGVAPGHYDRGWHITSTTGVFGAAAAAAKLIGLDAARTAHALGLAASQSSGIIENLPNAGKNASMGNAARNGLLAALLAEAGWEAAPTAIEGRNGWARAMGDVPDVAAMAADLGARWEALRITYKPYPAGIVFHAVIEAAMQLAGPAEAVAHVLVEGDALLLERGDRLVRTGGDSRVSIHHAVALGLVRQRAGVAEFEQPAVEDPALAAMRARVEARLNAGLPRGAARLTATRRDGTRQVVLVEHPTGSEANPMSDAALEAKLRDNLAIGGFAPRGDALVAALRGLEGSANTAGLMALLG</sequence>
<dbReference type="InterPro" id="IPR042183">
    <property type="entry name" value="MmgE/PrpD_sf_1"/>
</dbReference>
<evidence type="ECO:0000259" key="3">
    <source>
        <dbReference type="Pfam" id="PF19305"/>
    </source>
</evidence>
<dbReference type="EMBL" id="CP137852">
    <property type="protein sequence ID" value="WPB87500.1"/>
    <property type="molecule type" value="Genomic_DNA"/>
</dbReference>
<evidence type="ECO:0000256" key="1">
    <source>
        <dbReference type="ARBA" id="ARBA00006174"/>
    </source>
</evidence>
<comment type="similarity">
    <text evidence="1">Belongs to the PrpD family.</text>
</comment>
<keyword evidence="5" id="KW-1185">Reference proteome</keyword>
<dbReference type="Pfam" id="PF03972">
    <property type="entry name" value="MmgE_PrpD_N"/>
    <property type="match status" value="1"/>
</dbReference>
<dbReference type="InterPro" id="IPR045337">
    <property type="entry name" value="MmgE_PrpD_C"/>
</dbReference>
<evidence type="ECO:0000313" key="5">
    <source>
        <dbReference type="Proteomes" id="UP001305521"/>
    </source>
</evidence>
<dbReference type="InterPro" id="IPR042188">
    <property type="entry name" value="MmgE/PrpD_sf_2"/>
</dbReference>
<dbReference type="SUPFAM" id="SSF103378">
    <property type="entry name" value="2-methylcitrate dehydratase PrpD"/>
    <property type="match status" value="1"/>
</dbReference>
<proteinExistence type="inferred from homology"/>
<evidence type="ECO:0000259" key="2">
    <source>
        <dbReference type="Pfam" id="PF03972"/>
    </source>
</evidence>
<dbReference type="PANTHER" id="PTHR16943">
    <property type="entry name" value="2-METHYLCITRATE DEHYDRATASE-RELATED"/>
    <property type="match status" value="1"/>
</dbReference>
<dbReference type="InterPro" id="IPR036148">
    <property type="entry name" value="MmgE/PrpD_sf"/>
</dbReference>
<feature type="domain" description="MmgE/PrpD C-terminal" evidence="3">
    <location>
        <begin position="268"/>
        <end position="409"/>
    </location>
</feature>
<accession>A0ABZ0PPN7</accession>
<dbReference type="Gene3D" id="1.10.4100.10">
    <property type="entry name" value="2-methylcitrate dehydratase PrpD"/>
    <property type="match status" value="1"/>
</dbReference>
<protein>
    <submittedName>
        <fullName evidence="4">MmgE/PrpD family protein</fullName>
    </submittedName>
</protein>
<dbReference type="InterPro" id="IPR005656">
    <property type="entry name" value="MmgE_PrpD"/>
</dbReference>
<evidence type="ECO:0000313" key="4">
    <source>
        <dbReference type="EMBL" id="WPB87500.1"/>
    </source>
</evidence>
<dbReference type="Gene3D" id="3.30.1330.120">
    <property type="entry name" value="2-methylcitrate dehydratase PrpD"/>
    <property type="match status" value="1"/>
</dbReference>
<name>A0ABZ0PPN7_9PROT</name>
<dbReference type="InterPro" id="IPR045336">
    <property type="entry name" value="MmgE_PrpD_N"/>
</dbReference>